<sequence length="339" mass="37037">MEFKLLPFIAFLSVAIVASHAALPQEEYWNSVLPNTPMPEALKELVQPTPEWLEDKSTSVGVGSGGVNVNNGNSGTNVNVGPAGGVTVGTHNRKGRPVYVGVTPSANPFVYLYAATETQLHDDPNVALFFLEKDLYAGNKMNLHFSKPTGEEAFLPRHLADSMPFSSNKLPEIYSEFSVKPGSSEAEAIKKTIQECEDTELLGEERFCATSLESMIDFSTSVLGKDATAVSTEADSTERKVYRIKSVTRLPSDKPVVACHKQEYVYPVFYCHKTNTTVAYRVSLVGAGGSKADAVAVCHRDTSEWNPKHLAFQVLKVTPGSVPVCHYLPENHIVWVSKN</sequence>
<dbReference type="Pfam" id="PF03181">
    <property type="entry name" value="BURP"/>
    <property type="match status" value="1"/>
</dbReference>
<feature type="domain" description="BURP" evidence="2">
    <location>
        <begin position="129"/>
        <end position="338"/>
    </location>
</feature>
<keyword evidence="4" id="KW-1185">Reference proteome</keyword>
<gene>
    <name evidence="3" type="ORF">AAHA92_32494</name>
</gene>
<keyword evidence="1" id="KW-0732">Signal</keyword>
<accession>A0ABD1FP57</accession>
<dbReference type="PROSITE" id="PS51277">
    <property type="entry name" value="BURP"/>
    <property type="match status" value="1"/>
</dbReference>
<evidence type="ECO:0000259" key="2">
    <source>
        <dbReference type="PROSITE" id="PS51277"/>
    </source>
</evidence>
<evidence type="ECO:0000256" key="1">
    <source>
        <dbReference type="SAM" id="SignalP"/>
    </source>
</evidence>
<organism evidence="3 4">
    <name type="scientific">Salvia divinorum</name>
    <name type="common">Maria pastora</name>
    <name type="synonym">Diviner's sage</name>
    <dbReference type="NCBI Taxonomy" id="28513"/>
    <lineage>
        <taxon>Eukaryota</taxon>
        <taxon>Viridiplantae</taxon>
        <taxon>Streptophyta</taxon>
        <taxon>Embryophyta</taxon>
        <taxon>Tracheophyta</taxon>
        <taxon>Spermatophyta</taxon>
        <taxon>Magnoliopsida</taxon>
        <taxon>eudicotyledons</taxon>
        <taxon>Gunneridae</taxon>
        <taxon>Pentapetalae</taxon>
        <taxon>asterids</taxon>
        <taxon>lamiids</taxon>
        <taxon>Lamiales</taxon>
        <taxon>Lamiaceae</taxon>
        <taxon>Nepetoideae</taxon>
        <taxon>Mentheae</taxon>
        <taxon>Salviinae</taxon>
        <taxon>Salvia</taxon>
        <taxon>Salvia subgen. Calosphace</taxon>
    </lineage>
</organism>
<reference evidence="3 4" key="1">
    <citation type="submission" date="2024-06" db="EMBL/GenBank/DDBJ databases">
        <title>A chromosome level genome sequence of Diviner's sage (Salvia divinorum).</title>
        <authorList>
            <person name="Ford S.A."/>
            <person name="Ro D.-K."/>
            <person name="Ness R.W."/>
            <person name="Phillips M.A."/>
        </authorList>
    </citation>
    <scope>NUCLEOTIDE SEQUENCE [LARGE SCALE GENOMIC DNA]</scope>
    <source>
        <strain evidence="3">SAF-2024a</strain>
        <tissue evidence="3">Leaf</tissue>
    </source>
</reference>
<dbReference type="PANTHER" id="PTHR31236:SF2">
    <property type="entry name" value="BURP DOMAIN PROTEIN RD22"/>
    <property type="match status" value="1"/>
</dbReference>
<comment type="caution">
    <text evidence="3">The sequence shown here is derived from an EMBL/GenBank/DDBJ whole genome shotgun (WGS) entry which is preliminary data.</text>
</comment>
<dbReference type="InterPro" id="IPR004873">
    <property type="entry name" value="BURP_dom"/>
</dbReference>
<dbReference type="AlphaFoldDB" id="A0ABD1FP57"/>
<feature type="chain" id="PRO_5044830024" evidence="1">
    <location>
        <begin position="22"/>
        <end position="339"/>
    </location>
</feature>
<dbReference type="InterPro" id="IPR044816">
    <property type="entry name" value="BURP"/>
</dbReference>
<protein>
    <submittedName>
        <fullName evidence="3">BURP domain protein RD22-like</fullName>
    </submittedName>
</protein>
<dbReference type="PANTHER" id="PTHR31236">
    <property type="entry name" value="BURP DOMAIN PROTEIN USPL1-LIKE"/>
    <property type="match status" value="1"/>
</dbReference>
<dbReference type="SMART" id="SM01045">
    <property type="entry name" value="BURP"/>
    <property type="match status" value="1"/>
</dbReference>
<proteinExistence type="predicted"/>
<dbReference type="EMBL" id="JBEAFC010000014">
    <property type="protein sequence ID" value="KAL1532488.1"/>
    <property type="molecule type" value="Genomic_DNA"/>
</dbReference>
<evidence type="ECO:0000313" key="4">
    <source>
        <dbReference type="Proteomes" id="UP001567538"/>
    </source>
</evidence>
<feature type="signal peptide" evidence="1">
    <location>
        <begin position="1"/>
        <end position="21"/>
    </location>
</feature>
<name>A0ABD1FP57_SALDI</name>
<evidence type="ECO:0000313" key="3">
    <source>
        <dbReference type="EMBL" id="KAL1532488.1"/>
    </source>
</evidence>
<dbReference type="Proteomes" id="UP001567538">
    <property type="component" value="Unassembled WGS sequence"/>
</dbReference>